<feature type="region of interest" description="Disordered" evidence="1">
    <location>
        <begin position="1"/>
        <end position="94"/>
    </location>
</feature>
<sequence>MPRIRDRRTGGPTERTVHPAESPQVGHALTEPGRPGQRLEEDRPAAPTGERAGQARPGGAWRAGAERWAGAGFAPAHRDARPVPSRRRSRTRPG</sequence>
<name>A0ABW2CU60_9ACTN</name>
<comment type="caution">
    <text evidence="2">The sequence shown here is derived from an EMBL/GenBank/DDBJ whole genome shotgun (WGS) entry which is preliminary data.</text>
</comment>
<dbReference type="RefSeq" id="WP_160825827.1">
    <property type="nucleotide sequence ID" value="NZ_JBHSXS010000036.1"/>
</dbReference>
<feature type="compositionally biased region" description="Basic residues" evidence="1">
    <location>
        <begin position="84"/>
        <end position="94"/>
    </location>
</feature>
<evidence type="ECO:0000256" key="1">
    <source>
        <dbReference type="SAM" id="MobiDB-lite"/>
    </source>
</evidence>
<proteinExistence type="predicted"/>
<protein>
    <submittedName>
        <fullName evidence="2">Uncharacterized protein</fullName>
    </submittedName>
</protein>
<evidence type="ECO:0000313" key="2">
    <source>
        <dbReference type="EMBL" id="MFC6885337.1"/>
    </source>
</evidence>
<dbReference type="Proteomes" id="UP001596380">
    <property type="component" value="Unassembled WGS sequence"/>
</dbReference>
<keyword evidence="3" id="KW-1185">Reference proteome</keyword>
<organism evidence="2 3">
    <name type="scientific">Actinomadura yumaensis</name>
    <dbReference type="NCBI Taxonomy" id="111807"/>
    <lineage>
        <taxon>Bacteria</taxon>
        <taxon>Bacillati</taxon>
        <taxon>Actinomycetota</taxon>
        <taxon>Actinomycetes</taxon>
        <taxon>Streptosporangiales</taxon>
        <taxon>Thermomonosporaceae</taxon>
        <taxon>Actinomadura</taxon>
    </lineage>
</organism>
<dbReference type="EMBL" id="JBHSXS010000036">
    <property type="protein sequence ID" value="MFC6885337.1"/>
    <property type="molecule type" value="Genomic_DNA"/>
</dbReference>
<gene>
    <name evidence="2" type="ORF">ACFQKB_36650</name>
</gene>
<evidence type="ECO:0000313" key="3">
    <source>
        <dbReference type="Proteomes" id="UP001596380"/>
    </source>
</evidence>
<feature type="compositionally biased region" description="Low complexity" evidence="1">
    <location>
        <begin position="51"/>
        <end position="74"/>
    </location>
</feature>
<accession>A0ABW2CU60</accession>
<reference evidence="3" key="1">
    <citation type="journal article" date="2019" name="Int. J. Syst. Evol. Microbiol.">
        <title>The Global Catalogue of Microorganisms (GCM) 10K type strain sequencing project: providing services to taxonomists for standard genome sequencing and annotation.</title>
        <authorList>
            <consortium name="The Broad Institute Genomics Platform"/>
            <consortium name="The Broad Institute Genome Sequencing Center for Infectious Disease"/>
            <person name="Wu L."/>
            <person name="Ma J."/>
        </authorList>
    </citation>
    <scope>NUCLEOTIDE SEQUENCE [LARGE SCALE GENOMIC DNA]</scope>
    <source>
        <strain evidence="3">JCM 3369</strain>
    </source>
</reference>